<gene>
    <name evidence="1" type="ORF">ACH4F9_04575</name>
</gene>
<keyword evidence="2" id="KW-1185">Reference proteome</keyword>
<dbReference type="InterPro" id="IPR035944">
    <property type="entry name" value="YfbM-like_sf"/>
</dbReference>
<protein>
    <submittedName>
        <fullName evidence="1">DUF1877 family protein</fullName>
    </submittedName>
</protein>
<dbReference type="EMBL" id="JBIRGQ010000001">
    <property type="protein sequence ID" value="MFH8544272.1"/>
    <property type="molecule type" value="Genomic_DNA"/>
</dbReference>
<sequence length="174" mass="18983">MAVTQQLARVPADYLAACRQSADASPDGDHGWDPPEADVLDLDYAAALLRRVCELADLDEAHTRALRQGTDGDTAIDLAFLGIPPHDIAPFDATPTALSEVRVARIADLLDEIDFPAILAGLPRNERKAARVIGHGASEIIGGPRAYLRHHFEALRVFYRGAAQRSLLVVLWWD</sequence>
<proteinExistence type="predicted"/>
<comment type="caution">
    <text evidence="1">The sequence shown here is derived from an EMBL/GenBank/DDBJ whole genome shotgun (WGS) entry which is preliminary data.</text>
</comment>
<organism evidence="1 2">
    <name type="scientific">Streptomyces longisporoflavus</name>
    <dbReference type="NCBI Taxonomy" id="28044"/>
    <lineage>
        <taxon>Bacteria</taxon>
        <taxon>Bacillati</taxon>
        <taxon>Actinomycetota</taxon>
        <taxon>Actinomycetes</taxon>
        <taxon>Kitasatosporales</taxon>
        <taxon>Streptomycetaceae</taxon>
        <taxon>Streptomyces</taxon>
    </lineage>
</organism>
<evidence type="ECO:0000313" key="1">
    <source>
        <dbReference type="EMBL" id="MFH8544272.1"/>
    </source>
</evidence>
<reference evidence="1 2" key="1">
    <citation type="submission" date="2024-10" db="EMBL/GenBank/DDBJ databases">
        <title>The Natural Products Discovery Center: Release of the First 8490 Sequenced Strains for Exploring Actinobacteria Biosynthetic Diversity.</title>
        <authorList>
            <person name="Kalkreuter E."/>
            <person name="Kautsar S.A."/>
            <person name="Yang D."/>
            <person name="Bader C.D."/>
            <person name="Teijaro C.N."/>
            <person name="Fluegel L."/>
            <person name="Davis C.M."/>
            <person name="Simpson J.R."/>
            <person name="Lauterbach L."/>
            <person name="Steele A.D."/>
            <person name="Gui C."/>
            <person name="Meng S."/>
            <person name="Li G."/>
            <person name="Viehrig K."/>
            <person name="Ye F."/>
            <person name="Su P."/>
            <person name="Kiefer A.F."/>
            <person name="Nichols A."/>
            <person name="Cepeda A.J."/>
            <person name="Yan W."/>
            <person name="Fan B."/>
            <person name="Jiang Y."/>
            <person name="Adhikari A."/>
            <person name="Zheng C.-J."/>
            <person name="Schuster L."/>
            <person name="Cowan T.M."/>
            <person name="Smanski M.J."/>
            <person name="Chevrette M.G."/>
            <person name="De Carvalho L.P.S."/>
            <person name="Shen B."/>
        </authorList>
    </citation>
    <scope>NUCLEOTIDE SEQUENCE [LARGE SCALE GENOMIC DNA]</scope>
    <source>
        <strain evidence="1 2">NPDC017990</strain>
    </source>
</reference>
<dbReference type="Gene3D" id="3.40.1760.10">
    <property type="entry name" value="YfbM-like super family"/>
    <property type="match status" value="1"/>
</dbReference>
<dbReference type="RefSeq" id="WP_397707799.1">
    <property type="nucleotide sequence ID" value="NZ_JBIRGN010000001.1"/>
</dbReference>
<dbReference type="Proteomes" id="UP001610818">
    <property type="component" value="Unassembled WGS sequence"/>
</dbReference>
<name>A0ABW7QH31_9ACTN</name>
<evidence type="ECO:0000313" key="2">
    <source>
        <dbReference type="Proteomes" id="UP001610818"/>
    </source>
</evidence>
<accession>A0ABW7QH31</accession>